<keyword evidence="1" id="KW-0805">Transcription regulation</keyword>
<evidence type="ECO:0000256" key="1">
    <source>
        <dbReference type="ARBA" id="ARBA00023015"/>
    </source>
</evidence>
<dbReference type="Proteomes" id="UP000015105">
    <property type="component" value="Chromosome 5D"/>
</dbReference>
<feature type="region of interest" description="Disordered" evidence="4">
    <location>
        <begin position="138"/>
        <end position="169"/>
    </location>
</feature>
<dbReference type="PANTHER" id="PTHR46391:SF3">
    <property type="entry name" value="BASIC LEUCINE ZIPPER 19"/>
    <property type="match status" value="1"/>
</dbReference>
<dbReference type="GO" id="GO:0003677">
    <property type="term" value="F:DNA binding"/>
    <property type="evidence" value="ECO:0007669"/>
    <property type="project" value="TreeGrafter"/>
</dbReference>
<dbReference type="PANTHER" id="PTHR46391">
    <property type="entry name" value="BASIC LEUCINE ZIPPER 34"/>
    <property type="match status" value="1"/>
</dbReference>
<reference evidence="5" key="3">
    <citation type="journal article" date="2017" name="Nature">
        <title>Genome sequence of the progenitor of the wheat D genome Aegilops tauschii.</title>
        <authorList>
            <person name="Luo M.C."/>
            <person name="Gu Y.Q."/>
            <person name="Puiu D."/>
            <person name="Wang H."/>
            <person name="Twardziok S.O."/>
            <person name="Deal K.R."/>
            <person name="Huo N."/>
            <person name="Zhu T."/>
            <person name="Wang L."/>
            <person name="Wang Y."/>
            <person name="McGuire P.E."/>
            <person name="Liu S."/>
            <person name="Long H."/>
            <person name="Ramasamy R.K."/>
            <person name="Rodriguez J.C."/>
            <person name="Van S.L."/>
            <person name="Yuan L."/>
            <person name="Wang Z."/>
            <person name="Xia Z."/>
            <person name="Xiao L."/>
            <person name="Anderson O.D."/>
            <person name="Ouyang S."/>
            <person name="Liang Y."/>
            <person name="Zimin A.V."/>
            <person name="Pertea G."/>
            <person name="Qi P."/>
            <person name="Bennetzen J.L."/>
            <person name="Dai X."/>
            <person name="Dawson M.W."/>
            <person name="Muller H.G."/>
            <person name="Kugler K."/>
            <person name="Rivarola-Duarte L."/>
            <person name="Spannagl M."/>
            <person name="Mayer K.F.X."/>
            <person name="Lu F.H."/>
            <person name="Bevan M.W."/>
            <person name="Leroy P."/>
            <person name="Li P."/>
            <person name="You F.M."/>
            <person name="Sun Q."/>
            <person name="Liu Z."/>
            <person name="Lyons E."/>
            <person name="Wicker T."/>
            <person name="Salzberg S.L."/>
            <person name="Devos K.M."/>
            <person name="Dvorak J."/>
        </authorList>
    </citation>
    <scope>NUCLEOTIDE SEQUENCE [LARGE SCALE GENOMIC DNA]</scope>
    <source>
        <strain evidence="5">cv. AL8/78</strain>
    </source>
</reference>
<dbReference type="GO" id="GO:0045893">
    <property type="term" value="P:positive regulation of DNA-templated transcription"/>
    <property type="evidence" value="ECO:0007669"/>
    <property type="project" value="TreeGrafter"/>
</dbReference>
<reference evidence="5" key="4">
    <citation type="submission" date="2019-03" db="UniProtKB">
        <authorList>
            <consortium name="EnsemblPlants"/>
        </authorList>
    </citation>
    <scope>IDENTIFICATION</scope>
</reference>
<protein>
    <submittedName>
        <fullName evidence="5">Uncharacterized protein</fullName>
    </submittedName>
</protein>
<accession>A0A453KCB3</accession>
<reference evidence="5" key="5">
    <citation type="journal article" date="2021" name="G3 (Bethesda)">
        <title>Aegilops tauschii genome assembly Aet v5.0 features greater sequence contiguity and improved annotation.</title>
        <authorList>
            <person name="Wang L."/>
            <person name="Zhu T."/>
            <person name="Rodriguez J.C."/>
            <person name="Deal K.R."/>
            <person name="Dubcovsky J."/>
            <person name="McGuire P.E."/>
            <person name="Lux T."/>
            <person name="Spannagl M."/>
            <person name="Mayer K.F.X."/>
            <person name="Baldrich P."/>
            <person name="Meyers B.C."/>
            <person name="Huo N."/>
            <person name="Gu Y.Q."/>
            <person name="Zhou H."/>
            <person name="Devos K.M."/>
            <person name="Bennetzen J.L."/>
            <person name="Unver T."/>
            <person name="Budak H."/>
            <person name="Gulick P.J."/>
            <person name="Galiba G."/>
            <person name="Kalapos B."/>
            <person name="Nelson D.R."/>
            <person name="Li P."/>
            <person name="You F.M."/>
            <person name="Luo M.C."/>
            <person name="Dvorak J."/>
        </authorList>
    </citation>
    <scope>NUCLEOTIDE SEQUENCE [LARGE SCALE GENOMIC DNA]</scope>
    <source>
        <strain evidence="5">cv. AL8/78</strain>
    </source>
</reference>
<evidence type="ECO:0000256" key="2">
    <source>
        <dbReference type="ARBA" id="ARBA00023163"/>
    </source>
</evidence>
<proteinExistence type="predicted"/>
<dbReference type="InterPro" id="IPR052483">
    <property type="entry name" value="bZIP_transcription_regulators"/>
</dbReference>
<evidence type="ECO:0000256" key="3">
    <source>
        <dbReference type="ARBA" id="ARBA00023242"/>
    </source>
</evidence>
<evidence type="ECO:0000313" key="6">
    <source>
        <dbReference type="Proteomes" id="UP000015105"/>
    </source>
</evidence>
<dbReference type="EnsemblPlants" id="AET5Gv20372700.5">
    <property type="protein sequence ID" value="AET5Gv20372700.5"/>
    <property type="gene ID" value="AET5Gv20372700"/>
</dbReference>
<keyword evidence="6" id="KW-1185">Reference proteome</keyword>
<keyword evidence="2" id="KW-0804">Transcription</keyword>
<name>A0A453KCB3_AEGTS</name>
<dbReference type="GO" id="GO:0005634">
    <property type="term" value="C:nucleus"/>
    <property type="evidence" value="ECO:0007669"/>
    <property type="project" value="TreeGrafter"/>
</dbReference>
<keyword evidence="3" id="KW-0539">Nucleus</keyword>
<organism evidence="5 6">
    <name type="scientific">Aegilops tauschii subsp. strangulata</name>
    <name type="common">Goatgrass</name>
    <dbReference type="NCBI Taxonomy" id="200361"/>
    <lineage>
        <taxon>Eukaryota</taxon>
        <taxon>Viridiplantae</taxon>
        <taxon>Streptophyta</taxon>
        <taxon>Embryophyta</taxon>
        <taxon>Tracheophyta</taxon>
        <taxon>Spermatophyta</taxon>
        <taxon>Magnoliopsida</taxon>
        <taxon>Liliopsida</taxon>
        <taxon>Poales</taxon>
        <taxon>Poaceae</taxon>
        <taxon>BOP clade</taxon>
        <taxon>Pooideae</taxon>
        <taxon>Triticodae</taxon>
        <taxon>Triticeae</taxon>
        <taxon>Triticinae</taxon>
        <taxon>Aegilops</taxon>
    </lineage>
</organism>
<dbReference type="Gramene" id="AET5Gv20372700.5">
    <property type="protein sequence ID" value="AET5Gv20372700.5"/>
    <property type="gene ID" value="AET5Gv20372700"/>
</dbReference>
<evidence type="ECO:0000313" key="5">
    <source>
        <dbReference type="EnsemblPlants" id="AET5Gv20372700.5"/>
    </source>
</evidence>
<evidence type="ECO:0000256" key="4">
    <source>
        <dbReference type="SAM" id="MobiDB-lite"/>
    </source>
</evidence>
<dbReference type="AlphaFoldDB" id="A0A453KCB3"/>
<reference evidence="6" key="1">
    <citation type="journal article" date="2014" name="Science">
        <title>Ancient hybridizations among the ancestral genomes of bread wheat.</title>
        <authorList>
            <consortium name="International Wheat Genome Sequencing Consortium,"/>
            <person name="Marcussen T."/>
            <person name="Sandve S.R."/>
            <person name="Heier L."/>
            <person name="Spannagl M."/>
            <person name="Pfeifer M."/>
            <person name="Jakobsen K.S."/>
            <person name="Wulff B.B."/>
            <person name="Steuernagel B."/>
            <person name="Mayer K.F."/>
            <person name="Olsen O.A."/>
        </authorList>
    </citation>
    <scope>NUCLEOTIDE SEQUENCE [LARGE SCALE GENOMIC DNA]</scope>
    <source>
        <strain evidence="6">cv. AL8/78</strain>
    </source>
</reference>
<sequence length="181" mass="19097">MAQLPPRAPSAGGQDWPVAGEFLGFAAARRGVHRRSASDPAAFLEAVPMDHILSGGGGDDEFDRLDDEQLMSMFSNVDGGCDRPGFMDTGEAEEGTPSAGAMAAADGFGDPKRAAAPPDGSTQPSLFLRALSWPAEHGGYWPTGSQRRGQEFGSCSTSQSLNAASPDSRWRCQHSLPAWPF</sequence>
<reference evidence="6" key="2">
    <citation type="journal article" date="2017" name="Nat. Plants">
        <title>The Aegilops tauschii genome reveals multiple impacts of transposons.</title>
        <authorList>
            <person name="Zhao G."/>
            <person name="Zou C."/>
            <person name="Li K."/>
            <person name="Wang K."/>
            <person name="Li T."/>
            <person name="Gao L."/>
            <person name="Zhang X."/>
            <person name="Wang H."/>
            <person name="Yang Z."/>
            <person name="Liu X."/>
            <person name="Jiang W."/>
            <person name="Mao L."/>
            <person name="Kong X."/>
            <person name="Jiao Y."/>
            <person name="Jia J."/>
        </authorList>
    </citation>
    <scope>NUCLEOTIDE SEQUENCE [LARGE SCALE GENOMIC DNA]</scope>
    <source>
        <strain evidence="6">cv. AL8/78</strain>
    </source>
</reference>
<feature type="compositionally biased region" description="Polar residues" evidence="4">
    <location>
        <begin position="143"/>
        <end position="165"/>
    </location>
</feature>